<gene>
    <name evidence="1" type="ORF">FMOSSE_LOCUS4847</name>
</gene>
<dbReference type="Proteomes" id="UP000789375">
    <property type="component" value="Unassembled WGS sequence"/>
</dbReference>
<dbReference type="AlphaFoldDB" id="A0A9N9F8T5"/>
<dbReference type="EMBL" id="CAJVPP010000854">
    <property type="protein sequence ID" value="CAG8517296.1"/>
    <property type="molecule type" value="Genomic_DNA"/>
</dbReference>
<sequence>MNHKTTKPKKDIWYQVVGREVNYVEQPAGGQYIQLCRAIKEAENLQATASTLILEAKKADENEYTILNSTFFHNQCDSDFNKLVGKFRIKQNNPIKVTLPATENEEMQRLRNKIQEMDSKIKRMSIHSVQGISSETLSSPAVATSSTSKTPALVPKEIEELLMKAISHQKKTGIQGVIKPKLETSIKNLSDKVITLRRGESKVLSSETPIDGLYNTEDQALHVAVVDTLLMNLIVNVPRKELHFDNQRIGSTLDEVIEFIKSKESLAQHIDNDTSFLGNDKQPLNQDHLATALESSTLNITLSSPDTIDTGSEMHKKILKKSFDVDYQDKNGMIGKFKIYLNSKHRTWKNDVQHYVLYTTIFQSSGYGKSRLVKEMARQIPTIYLCLRDTNSTGYPPRTSIAIQCFKEELTKCNNNSETLWNNQMDTNYYMLASFITNDNSNNNVCFLLCIDKARTLISPINKHKFSPFRLFRRALKNVRWHGFFALLLDTLSRISNFAPPKSIDPSHRDVEDLSLELFYPYFRLTTIDSFSSNNYENENDERRNLAKYGRPLYMSYL</sequence>
<dbReference type="PANTHER" id="PTHR33266">
    <property type="entry name" value="CHROMOSOME 15, WHOLE GENOME SHOTGUN SEQUENCE"/>
    <property type="match status" value="1"/>
</dbReference>
<protein>
    <submittedName>
        <fullName evidence="1">1922_t:CDS:1</fullName>
    </submittedName>
</protein>
<organism evidence="1 2">
    <name type="scientific">Funneliformis mosseae</name>
    <name type="common">Endomycorrhizal fungus</name>
    <name type="synonym">Glomus mosseae</name>
    <dbReference type="NCBI Taxonomy" id="27381"/>
    <lineage>
        <taxon>Eukaryota</taxon>
        <taxon>Fungi</taxon>
        <taxon>Fungi incertae sedis</taxon>
        <taxon>Mucoromycota</taxon>
        <taxon>Glomeromycotina</taxon>
        <taxon>Glomeromycetes</taxon>
        <taxon>Glomerales</taxon>
        <taxon>Glomeraceae</taxon>
        <taxon>Funneliformis</taxon>
    </lineage>
</organism>
<keyword evidence="2" id="KW-1185">Reference proteome</keyword>
<proteinExistence type="predicted"/>
<evidence type="ECO:0000313" key="2">
    <source>
        <dbReference type="Proteomes" id="UP000789375"/>
    </source>
</evidence>
<evidence type="ECO:0000313" key="1">
    <source>
        <dbReference type="EMBL" id="CAG8517296.1"/>
    </source>
</evidence>
<name>A0A9N9F8T5_FUNMO</name>
<reference evidence="1" key="1">
    <citation type="submission" date="2021-06" db="EMBL/GenBank/DDBJ databases">
        <authorList>
            <person name="Kallberg Y."/>
            <person name="Tangrot J."/>
            <person name="Rosling A."/>
        </authorList>
    </citation>
    <scope>NUCLEOTIDE SEQUENCE</scope>
    <source>
        <strain evidence="1">87-6 pot B 2015</strain>
    </source>
</reference>
<accession>A0A9N9F8T5</accession>
<dbReference type="PANTHER" id="PTHR33266:SF1">
    <property type="entry name" value="F-BOX DOMAIN-CONTAINING PROTEIN"/>
    <property type="match status" value="1"/>
</dbReference>
<comment type="caution">
    <text evidence="1">The sequence shown here is derived from an EMBL/GenBank/DDBJ whole genome shotgun (WGS) entry which is preliminary data.</text>
</comment>